<evidence type="ECO:0000313" key="2">
    <source>
        <dbReference type="Proteomes" id="UP000815325"/>
    </source>
</evidence>
<accession>A0ABQ7GDE1</accession>
<gene>
    <name evidence="1" type="ORF">DUNSADRAFT_11438</name>
</gene>
<dbReference type="EMBL" id="MU069860">
    <property type="protein sequence ID" value="KAF5832621.1"/>
    <property type="molecule type" value="Genomic_DNA"/>
</dbReference>
<evidence type="ECO:0000313" key="1">
    <source>
        <dbReference type="EMBL" id="KAF5832621.1"/>
    </source>
</evidence>
<proteinExistence type="predicted"/>
<evidence type="ECO:0008006" key="3">
    <source>
        <dbReference type="Google" id="ProtNLM"/>
    </source>
</evidence>
<comment type="caution">
    <text evidence="1">The sequence shown here is derived from an EMBL/GenBank/DDBJ whole genome shotgun (WGS) entry which is preliminary data.</text>
</comment>
<organism evidence="1 2">
    <name type="scientific">Dunaliella salina</name>
    <name type="common">Green alga</name>
    <name type="synonym">Protococcus salinus</name>
    <dbReference type="NCBI Taxonomy" id="3046"/>
    <lineage>
        <taxon>Eukaryota</taxon>
        <taxon>Viridiplantae</taxon>
        <taxon>Chlorophyta</taxon>
        <taxon>core chlorophytes</taxon>
        <taxon>Chlorophyceae</taxon>
        <taxon>CS clade</taxon>
        <taxon>Chlamydomonadales</taxon>
        <taxon>Dunaliellaceae</taxon>
        <taxon>Dunaliella</taxon>
    </lineage>
</organism>
<keyword evidence="2" id="KW-1185">Reference proteome</keyword>
<reference evidence="1" key="1">
    <citation type="submission" date="2017-08" db="EMBL/GenBank/DDBJ databases">
        <authorList>
            <person name="Polle J.E."/>
            <person name="Barry K."/>
            <person name="Cushman J."/>
            <person name="Schmutz J."/>
            <person name="Tran D."/>
            <person name="Hathwaick L.T."/>
            <person name="Yim W.C."/>
            <person name="Jenkins J."/>
            <person name="Mckie-Krisberg Z.M."/>
            <person name="Prochnik S."/>
            <person name="Lindquist E."/>
            <person name="Dockter R.B."/>
            <person name="Adam C."/>
            <person name="Molina H."/>
            <person name="Bunkerborg J."/>
            <person name="Jin E."/>
            <person name="Buchheim M."/>
            <person name="Magnuson J."/>
        </authorList>
    </citation>
    <scope>NUCLEOTIDE SEQUENCE</scope>
    <source>
        <strain evidence="1">CCAP 19/18</strain>
    </source>
</reference>
<sequence length="269" mass="29760">MGICWGISKQYSARIQGHTQRAPQTLWMHNFELVIRISTCFRAGQAQTSSGPAAYLFWISTCFRAGQPQIRGEPVACLSKTCTYFRAGKPCMRTTPRADYTRCQPPALQLCATLSSHSHQLCATLSSNSVLIILSTNHALSRSLPHSHHAPDHTHRMLQHLPGGSGWQGPCSSELLCVPHTSHCTLHIHAPLTLHTSHPALNCTQCTSHSTSMRPSHFTSSSKLHSVHFTLRVHAPLTLHTSHQALNCTQCTSHSTSMRPSHFTLHIQF</sequence>
<protein>
    <recommendedName>
        <fullName evidence="3">Encoded protein</fullName>
    </recommendedName>
</protein>
<name>A0ABQ7GDE1_DUNSA</name>
<dbReference type="Proteomes" id="UP000815325">
    <property type="component" value="Unassembled WGS sequence"/>
</dbReference>